<proteinExistence type="predicted"/>
<dbReference type="STRING" id="4795.A0A225VTA6"/>
<feature type="compositionally biased region" description="Polar residues" evidence="1">
    <location>
        <begin position="18"/>
        <end position="32"/>
    </location>
</feature>
<keyword evidence="3" id="KW-1185">Reference proteome</keyword>
<evidence type="ECO:0000313" key="2">
    <source>
        <dbReference type="EMBL" id="OWZ08663.1"/>
    </source>
</evidence>
<dbReference type="AlphaFoldDB" id="A0A225VTA6"/>
<reference evidence="3" key="1">
    <citation type="submission" date="2017-03" db="EMBL/GenBank/DDBJ databases">
        <title>Phytopthora megakarya and P. palmivora, two closely related causual agents of cacao black pod achieved similar genome size and gene model numbers by different mechanisms.</title>
        <authorList>
            <person name="Ali S."/>
            <person name="Shao J."/>
            <person name="Larry D.J."/>
            <person name="Kronmiller B."/>
            <person name="Shen D."/>
            <person name="Strem M.D."/>
            <person name="Melnick R.L."/>
            <person name="Guiltinan M.J."/>
            <person name="Tyler B.M."/>
            <person name="Meinhardt L.W."/>
            <person name="Bailey B.A."/>
        </authorList>
    </citation>
    <scope>NUCLEOTIDE SEQUENCE [LARGE SCALE GENOMIC DNA]</scope>
    <source>
        <strain evidence="3">zdho120</strain>
    </source>
</reference>
<protein>
    <submittedName>
        <fullName evidence="2">Uncharacterized protein</fullName>
    </submittedName>
</protein>
<dbReference type="EMBL" id="NBNE01003066">
    <property type="protein sequence ID" value="OWZ08663.1"/>
    <property type="molecule type" value="Genomic_DNA"/>
</dbReference>
<gene>
    <name evidence="2" type="ORF">PHMEG_00018753</name>
</gene>
<evidence type="ECO:0000313" key="3">
    <source>
        <dbReference type="Proteomes" id="UP000198211"/>
    </source>
</evidence>
<name>A0A225VTA6_9STRA</name>
<accession>A0A225VTA6</accession>
<organism evidence="2 3">
    <name type="scientific">Phytophthora megakarya</name>
    <dbReference type="NCBI Taxonomy" id="4795"/>
    <lineage>
        <taxon>Eukaryota</taxon>
        <taxon>Sar</taxon>
        <taxon>Stramenopiles</taxon>
        <taxon>Oomycota</taxon>
        <taxon>Peronosporomycetes</taxon>
        <taxon>Peronosporales</taxon>
        <taxon>Peronosporaceae</taxon>
        <taxon>Phytophthora</taxon>
    </lineage>
</organism>
<feature type="region of interest" description="Disordered" evidence="1">
    <location>
        <begin position="1"/>
        <end position="32"/>
    </location>
</feature>
<dbReference type="Proteomes" id="UP000198211">
    <property type="component" value="Unassembled WGS sequence"/>
</dbReference>
<dbReference type="OrthoDB" id="123942at2759"/>
<evidence type="ECO:0000256" key="1">
    <source>
        <dbReference type="SAM" id="MobiDB-lite"/>
    </source>
</evidence>
<sequence length="273" mass="30387">MESAGARKTAHRPATDAGSVTSGSDLSCHQTISSDEKSVTLRKILQVQPAPRPKRADQHLPTIQIAQELMGLQKAKSERLRHLLASENSTRATSSKLIWGTTCKLRTSFRKRTNNKAAQRNIRIAATKSKQPKVPEDWVNYAKDLRLHAHGEIQGVRERQAEAAAVNDDQLQCPDQCVCPGSRVYQSSCVQVANHFVLVRTQPSTFNNCPHIKTAYEPDVADNLTFLAKAGAKKKRIIQFIRENSKCKPIAHDIHNFMLRLTKRGHTAPTSAK</sequence>
<comment type="caution">
    <text evidence="2">The sequence shown here is derived from an EMBL/GenBank/DDBJ whole genome shotgun (WGS) entry which is preliminary data.</text>
</comment>